<evidence type="ECO:0008006" key="3">
    <source>
        <dbReference type="Google" id="ProtNLM"/>
    </source>
</evidence>
<evidence type="ECO:0000313" key="2">
    <source>
        <dbReference type="Proteomes" id="UP001205185"/>
    </source>
</evidence>
<dbReference type="EMBL" id="JAMTCO010000009">
    <property type="protein sequence ID" value="MCP2271205.1"/>
    <property type="molecule type" value="Genomic_DNA"/>
</dbReference>
<dbReference type="RefSeq" id="WP_253888167.1">
    <property type="nucleotide sequence ID" value="NZ_BAAAVB010000027.1"/>
</dbReference>
<gene>
    <name evidence="1" type="ORF">LV75_003719</name>
</gene>
<comment type="caution">
    <text evidence="1">The sequence shown here is derived from an EMBL/GenBank/DDBJ whole genome shotgun (WGS) entry which is preliminary data.</text>
</comment>
<organism evidence="1 2">
    <name type="scientific">Actinokineospora diospyrosa</name>
    <dbReference type="NCBI Taxonomy" id="103728"/>
    <lineage>
        <taxon>Bacteria</taxon>
        <taxon>Bacillati</taxon>
        <taxon>Actinomycetota</taxon>
        <taxon>Actinomycetes</taxon>
        <taxon>Pseudonocardiales</taxon>
        <taxon>Pseudonocardiaceae</taxon>
        <taxon>Actinokineospora</taxon>
    </lineage>
</organism>
<name>A0ABT1IF11_9PSEU</name>
<evidence type="ECO:0000313" key="1">
    <source>
        <dbReference type="EMBL" id="MCP2271205.1"/>
    </source>
</evidence>
<protein>
    <recommendedName>
        <fullName evidence="3">SUKH superfamily protein</fullName>
    </recommendedName>
</protein>
<reference evidence="1 2" key="1">
    <citation type="submission" date="2022-06" db="EMBL/GenBank/DDBJ databases">
        <title>Genomic Encyclopedia of Archaeal and Bacterial Type Strains, Phase II (KMG-II): from individual species to whole genera.</title>
        <authorList>
            <person name="Goeker M."/>
        </authorList>
    </citation>
    <scope>NUCLEOTIDE SEQUENCE [LARGE SCALE GENOMIC DNA]</scope>
    <source>
        <strain evidence="1 2">DSM 44255</strain>
    </source>
</reference>
<dbReference type="Proteomes" id="UP001205185">
    <property type="component" value="Unassembled WGS sequence"/>
</dbReference>
<proteinExistence type="predicted"/>
<accession>A0ABT1IF11</accession>
<keyword evidence="2" id="KW-1185">Reference proteome</keyword>
<sequence length="203" mass="22822">MSAVAELATVVGWDGASYATTDWDVVHRGLGFELPEEYLELHRVFPPGEFWSPSGDSVIVQPPYRVDGVPVLQRQFRVELDELRQWRDEHPEDVPDAVFPEPGGLVPWARGSRPVLLWDPSAWTVVVSSGGIWRFDDDHPVLERFALSAVEFLVGYLTGEVRSVLLDPEPGPGGQPRFRPLPSDEWERMSAVRGPTVRKISLR</sequence>